<keyword evidence="2" id="KW-1185">Reference proteome</keyword>
<evidence type="ECO:0000313" key="1">
    <source>
        <dbReference type="EMBL" id="MEQ2414611.1"/>
    </source>
</evidence>
<gene>
    <name evidence="1" type="ORF">AAAX94_16515</name>
</gene>
<accession>A0ABV1CSI7</accession>
<proteinExistence type="predicted"/>
<reference evidence="1 2" key="1">
    <citation type="submission" date="2024-04" db="EMBL/GenBank/DDBJ databases">
        <title>Human intestinal bacterial collection.</title>
        <authorList>
            <person name="Pauvert C."/>
            <person name="Hitch T.C.A."/>
            <person name="Clavel T."/>
        </authorList>
    </citation>
    <scope>NUCLEOTIDE SEQUENCE [LARGE SCALE GENOMIC DNA]</scope>
    <source>
        <strain evidence="1 2">CLA-AA-H161</strain>
    </source>
</reference>
<name>A0ABV1CSI7_9FIRM</name>
<evidence type="ECO:0000313" key="2">
    <source>
        <dbReference type="Proteomes" id="UP001470752"/>
    </source>
</evidence>
<dbReference type="Pfam" id="PF12784">
    <property type="entry name" value="PDDEXK_2"/>
    <property type="match status" value="1"/>
</dbReference>
<dbReference type="RefSeq" id="WP_349084635.1">
    <property type="nucleotide sequence ID" value="NZ_JBBNFW010000197.1"/>
</dbReference>
<dbReference type="EMBL" id="JBBNFW010000197">
    <property type="protein sequence ID" value="MEQ2414611.1"/>
    <property type="molecule type" value="Genomic_DNA"/>
</dbReference>
<protein>
    <submittedName>
        <fullName evidence="1">PD-(D/E)XK nuclease family transposase</fullName>
    </submittedName>
</protein>
<organism evidence="1 2">
    <name type="scientific">Blautia acetigignens</name>
    <dbReference type="NCBI Taxonomy" id="2981783"/>
    <lineage>
        <taxon>Bacteria</taxon>
        <taxon>Bacillati</taxon>
        <taxon>Bacillota</taxon>
        <taxon>Clostridia</taxon>
        <taxon>Lachnospirales</taxon>
        <taxon>Lachnospiraceae</taxon>
        <taxon>Blautia</taxon>
    </lineage>
</organism>
<sequence length="318" mass="36337">MNTEIKNTILTTDKDAQYDESAKRLLGQKSILAHILVKTVDEFAGMDPKDVVPYIEGEPFINTVPIETGFTNTVIKNDESRVVGLNSENPELHEGMIRFDIIFYVRMKDGLSQIIINVEAQKDEPNGYDILNRAIFYVSRMISSQKERDFSNSNYNDIKRVYSIWVCMNMPENSLEHIHLVKDSIVNSHAWKGKLDLVNIVMIGLAKELPKHEEKYELHRLLGALLSQDLTANEKLDIIGNEYAIPMEKDFREDVSIMCNLSQKIKETGIETGIEMGKREMIMKMYNKGYTAAQIADVAEMDEKKIKDIIKNAELLTV</sequence>
<dbReference type="Proteomes" id="UP001470752">
    <property type="component" value="Unassembled WGS sequence"/>
</dbReference>
<comment type="caution">
    <text evidence="1">The sequence shown here is derived from an EMBL/GenBank/DDBJ whole genome shotgun (WGS) entry which is preliminary data.</text>
</comment>